<evidence type="ECO:0000313" key="9">
    <source>
        <dbReference type="Proteomes" id="UP000054559"/>
    </source>
</evidence>
<dbReference type="EMBL" id="DS268147">
    <property type="protein sequence ID" value="KMU76560.1"/>
    <property type="molecule type" value="Genomic_DNA"/>
</dbReference>
<comment type="caution">
    <text evidence="6">Lacks conserved residue(s) required for the propagation of feature annotation.</text>
</comment>
<dbReference type="Pfam" id="PF09446">
    <property type="entry name" value="VMA21"/>
    <property type="match status" value="1"/>
</dbReference>
<protein>
    <submittedName>
        <fullName evidence="8">Uncharacterized protein</fullName>
    </submittedName>
</protein>
<dbReference type="InterPro" id="IPR019013">
    <property type="entry name" value="Vma21"/>
</dbReference>
<sequence length="145" mass="16843">MATRRNPTKESITTSPPPDQQPRQPGELEHREAIQLRDLPGYPQQVLWKLIIYSIAVLVLPLSAYFYSVNYVFDGNTTYAGATAAITANLILFSYIVVAMREDKGDQEQLRERNKLRGTRKRRRRGRVDLAGEWRRMRPTYYSKI</sequence>
<feature type="transmembrane region" description="Helical" evidence="6">
    <location>
        <begin position="46"/>
        <end position="67"/>
    </location>
</feature>
<reference evidence="9" key="1">
    <citation type="journal article" date="2010" name="Genome Res.">
        <title>Population genomic sequencing of Coccidioides fungi reveals recent hybridization and transposon control.</title>
        <authorList>
            <person name="Neafsey D.E."/>
            <person name="Barker B.M."/>
            <person name="Sharpton T.J."/>
            <person name="Stajich J.E."/>
            <person name="Park D.J."/>
            <person name="Whiston E."/>
            <person name="Hung C.-Y."/>
            <person name="McMahan C."/>
            <person name="White J."/>
            <person name="Sykes S."/>
            <person name="Heiman D."/>
            <person name="Young S."/>
            <person name="Zeng Q."/>
            <person name="Abouelleil A."/>
            <person name="Aftuck L."/>
            <person name="Bessette D."/>
            <person name="Brown A."/>
            <person name="FitzGerald M."/>
            <person name="Lui A."/>
            <person name="Macdonald J.P."/>
            <person name="Priest M."/>
            <person name="Orbach M.J."/>
            <person name="Galgiani J.N."/>
            <person name="Kirkland T.N."/>
            <person name="Cole G.T."/>
            <person name="Birren B.W."/>
            <person name="Henn M.R."/>
            <person name="Taylor J.W."/>
            <person name="Rounsley S.D."/>
        </authorList>
    </citation>
    <scope>NUCLEOTIDE SEQUENCE [LARGE SCALE GENOMIC DNA]</scope>
    <source>
        <strain evidence="9">RMSCC 3703</strain>
    </source>
</reference>
<keyword evidence="5 6" id="KW-0968">Cytoplasmic vesicle</keyword>
<keyword evidence="1 6" id="KW-0812">Transmembrane</keyword>
<evidence type="ECO:0000256" key="6">
    <source>
        <dbReference type="HAMAP-Rule" id="MF_03058"/>
    </source>
</evidence>
<comment type="function">
    <text evidence="6">Required for the assembly of the V0 complex of the vacuolar ATPase (V-ATPase) in the endoplasmic reticulum.</text>
</comment>
<dbReference type="OrthoDB" id="160405at2759"/>
<dbReference type="STRING" id="454286.A0A0J8QX10"/>
<evidence type="ECO:0000256" key="3">
    <source>
        <dbReference type="ARBA" id="ARBA00022989"/>
    </source>
</evidence>
<dbReference type="AlphaFoldDB" id="A0A0J8QX10"/>
<evidence type="ECO:0000313" key="8">
    <source>
        <dbReference type="EMBL" id="KMU76560.1"/>
    </source>
</evidence>
<keyword evidence="3 6" id="KW-1133">Transmembrane helix</keyword>
<dbReference type="GO" id="GO:0070072">
    <property type="term" value="P:vacuolar proton-transporting V-type ATPase complex assembly"/>
    <property type="evidence" value="ECO:0007669"/>
    <property type="project" value="UniProtKB-UniRule"/>
</dbReference>
<dbReference type="GO" id="GO:0012507">
    <property type="term" value="C:ER to Golgi transport vesicle membrane"/>
    <property type="evidence" value="ECO:0007669"/>
    <property type="project" value="UniProtKB-SubCell"/>
</dbReference>
<dbReference type="Proteomes" id="UP000054559">
    <property type="component" value="Unassembled WGS sequence"/>
</dbReference>
<evidence type="ECO:0000256" key="1">
    <source>
        <dbReference type="ARBA" id="ARBA00022692"/>
    </source>
</evidence>
<evidence type="ECO:0000256" key="7">
    <source>
        <dbReference type="SAM" id="MobiDB-lite"/>
    </source>
</evidence>
<keyword evidence="4 6" id="KW-0472">Membrane</keyword>
<evidence type="ECO:0000256" key="5">
    <source>
        <dbReference type="ARBA" id="ARBA00023329"/>
    </source>
</evidence>
<accession>A0A0J8QX10</accession>
<proteinExistence type="inferred from homology"/>
<feature type="transmembrane region" description="Helical" evidence="6">
    <location>
        <begin position="79"/>
        <end position="98"/>
    </location>
</feature>
<dbReference type="PANTHER" id="PTHR31792">
    <property type="entry name" value="VACUOLAR ATPASE ASSEMBLY INTEGRAL MEMBRANE PROTEIN VMA21"/>
    <property type="match status" value="1"/>
</dbReference>
<gene>
    <name evidence="8" type="ORF">CISG_05703</name>
</gene>
<dbReference type="HAMAP" id="MF_03058">
    <property type="entry name" value="VMA21"/>
    <property type="match status" value="1"/>
</dbReference>
<evidence type="ECO:0000256" key="4">
    <source>
        <dbReference type="ARBA" id="ARBA00023136"/>
    </source>
</evidence>
<keyword evidence="2 6" id="KW-0256">Endoplasmic reticulum</keyword>
<dbReference type="PANTHER" id="PTHR31792:SF3">
    <property type="entry name" value="VACUOLAR ATPASE ASSEMBLY INTEGRAL MEMBRANE PROTEIN VMA21"/>
    <property type="match status" value="1"/>
</dbReference>
<name>A0A0J8QX10_COCIT</name>
<dbReference type="GO" id="GO:0005789">
    <property type="term" value="C:endoplasmic reticulum membrane"/>
    <property type="evidence" value="ECO:0007669"/>
    <property type="project" value="UniProtKB-SubCell"/>
</dbReference>
<organism evidence="8 9">
    <name type="scientific">Coccidioides immitis RMSCC 3703</name>
    <dbReference type="NCBI Taxonomy" id="454286"/>
    <lineage>
        <taxon>Eukaryota</taxon>
        <taxon>Fungi</taxon>
        <taxon>Dikarya</taxon>
        <taxon>Ascomycota</taxon>
        <taxon>Pezizomycotina</taxon>
        <taxon>Eurotiomycetes</taxon>
        <taxon>Eurotiomycetidae</taxon>
        <taxon>Onygenales</taxon>
        <taxon>Onygenaceae</taxon>
        <taxon>Coccidioides</taxon>
    </lineage>
</organism>
<dbReference type="GO" id="GO:0033116">
    <property type="term" value="C:endoplasmic reticulum-Golgi intermediate compartment membrane"/>
    <property type="evidence" value="ECO:0007669"/>
    <property type="project" value="UniProtKB-SubCell"/>
</dbReference>
<comment type="similarity">
    <text evidence="6">Belongs to the VMA21 family.</text>
</comment>
<comment type="subcellular location">
    <subcellularLocation>
        <location evidence="6">Endoplasmic reticulum membrane</location>
        <topology evidence="6">Multi-pass membrane protein</topology>
    </subcellularLocation>
    <subcellularLocation>
        <location evidence="6">Endoplasmic reticulum-Golgi intermediate compartment membrane</location>
        <topology evidence="6">Multi-pass membrane protein</topology>
    </subcellularLocation>
    <subcellularLocation>
        <location evidence="6">Cytoplasmic vesicle</location>
        <location evidence="6">COPII-coated vesicle membrane</location>
        <topology evidence="6">Multi-pass membrane protein</topology>
    </subcellularLocation>
</comment>
<evidence type="ECO:0000256" key="2">
    <source>
        <dbReference type="ARBA" id="ARBA00022824"/>
    </source>
</evidence>
<feature type="region of interest" description="Disordered" evidence="7">
    <location>
        <begin position="1"/>
        <end position="28"/>
    </location>
</feature>